<evidence type="ECO:0000313" key="2">
    <source>
        <dbReference type="Proteomes" id="UP000006038"/>
    </source>
</evidence>
<dbReference type="Proteomes" id="UP000006038">
    <property type="component" value="Unassembled WGS sequence"/>
</dbReference>
<proteinExistence type="predicted"/>
<dbReference type="Gramene" id="OB02G42900.1">
    <property type="protein sequence ID" value="OB02G42900.1"/>
    <property type="gene ID" value="OB02G42900"/>
</dbReference>
<name>J3LI23_ORYBR</name>
<dbReference type="AlphaFoldDB" id="J3LI23"/>
<sequence>MRNPETHVPPFSLSHQAHELSKTSGGFVCTMRGFDSSFELVHGSKTPCLACSKLNLTGTTMIYRGKNMYNSIVYYCLWDLSAN</sequence>
<protein>
    <submittedName>
        <fullName evidence="1">Uncharacterized protein</fullName>
    </submittedName>
</protein>
<accession>J3LI23</accession>
<evidence type="ECO:0000313" key="1">
    <source>
        <dbReference type="EnsemblPlants" id="OB02G42900.1"/>
    </source>
</evidence>
<reference evidence="1" key="1">
    <citation type="submission" date="2013-04" db="UniProtKB">
        <authorList>
            <consortium name="EnsemblPlants"/>
        </authorList>
    </citation>
    <scope>IDENTIFICATION</scope>
</reference>
<keyword evidence="2" id="KW-1185">Reference proteome</keyword>
<organism evidence="1">
    <name type="scientific">Oryza brachyantha</name>
    <name type="common">malo sina</name>
    <dbReference type="NCBI Taxonomy" id="4533"/>
    <lineage>
        <taxon>Eukaryota</taxon>
        <taxon>Viridiplantae</taxon>
        <taxon>Streptophyta</taxon>
        <taxon>Embryophyta</taxon>
        <taxon>Tracheophyta</taxon>
        <taxon>Spermatophyta</taxon>
        <taxon>Magnoliopsida</taxon>
        <taxon>Liliopsida</taxon>
        <taxon>Poales</taxon>
        <taxon>Poaceae</taxon>
        <taxon>BOP clade</taxon>
        <taxon>Oryzoideae</taxon>
        <taxon>Oryzeae</taxon>
        <taxon>Oryzinae</taxon>
        <taxon>Oryza</taxon>
    </lineage>
</organism>
<dbReference type="EnsemblPlants" id="OB02G42900.1">
    <property type="protein sequence ID" value="OB02G42900.1"/>
    <property type="gene ID" value="OB02G42900"/>
</dbReference>
<dbReference type="HOGENOM" id="CLU_2546249_0_0_1"/>